<feature type="compositionally biased region" description="Pro residues" evidence="1">
    <location>
        <begin position="63"/>
        <end position="72"/>
    </location>
</feature>
<dbReference type="KEGG" id="hir:HETIRDRAFT_421445"/>
<feature type="compositionally biased region" description="Polar residues" evidence="1">
    <location>
        <begin position="47"/>
        <end position="62"/>
    </location>
</feature>
<protein>
    <submittedName>
        <fullName evidence="2">Uncharacterized protein</fullName>
    </submittedName>
</protein>
<keyword evidence="3" id="KW-1185">Reference proteome</keyword>
<feature type="region of interest" description="Disordered" evidence="1">
    <location>
        <begin position="43"/>
        <end position="72"/>
    </location>
</feature>
<dbReference type="Proteomes" id="UP000030671">
    <property type="component" value="Unassembled WGS sequence"/>
</dbReference>
<evidence type="ECO:0000313" key="2">
    <source>
        <dbReference type="EMBL" id="ETW77302.1"/>
    </source>
</evidence>
<dbReference type="HOGENOM" id="CLU_2722541_0_0_1"/>
<evidence type="ECO:0000256" key="1">
    <source>
        <dbReference type="SAM" id="MobiDB-lite"/>
    </source>
</evidence>
<proteinExistence type="predicted"/>
<dbReference type="GeneID" id="20673725"/>
<accession>W4JUV3</accession>
<dbReference type="InParanoid" id="W4JUV3"/>
<reference evidence="2 3" key="1">
    <citation type="journal article" date="2012" name="New Phytol.">
        <title>Insight into trade-off between wood decay and parasitism from the genome of a fungal forest pathogen.</title>
        <authorList>
            <person name="Olson A."/>
            <person name="Aerts A."/>
            <person name="Asiegbu F."/>
            <person name="Belbahri L."/>
            <person name="Bouzid O."/>
            <person name="Broberg A."/>
            <person name="Canback B."/>
            <person name="Coutinho P.M."/>
            <person name="Cullen D."/>
            <person name="Dalman K."/>
            <person name="Deflorio G."/>
            <person name="van Diepen L.T."/>
            <person name="Dunand C."/>
            <person name="Duplessis S."/>
            <person name="Durling M."/>
            <person name="Gonthier P."/>
            <person name="Grimwood J."/>
            <person name="Fossdal C.G."/>
            <person name="Hansson D."/>
            <person name="Henrissat B."/>
            <person name="Hietala A."/>
            <person name="Himmelstrand K."/>
            <person name="Hoffmeister D."/>
            <person name="Hogberg N."/>
            <person name="James T.Y."/>
            <person name="Karlsson M."/>
            <person name="Kohler A."/>
            <person name="Kues U."/>
            <person name="Lee Y.H."/>
            <person name="Lin Y.C."/>
            <person name="Lind M."/>
            <person name="Lindquist E."/>
            <person name="Lombard V."/>
            <person name="Lucas S."/>
            <person name="Lunden K."/>
            <person name="Morin E."/>
            <person name="Murat C."/>
            <person name="Park J."/>
            <person name="Raffaello T."/>
            <person name="Rouze P."/>
            <person name="Salamov A."/>
            <person name="Schmutz J."/>
            <person name="Solheim H."/>
            <person name="Stahlberg J."/>
            <person name="Velez H."/>
            <person name="de Vries R.P."/>
            <person name="Wiebenga A."/>
            <person name="Woodward S."/>
            <person name="Yakovlev I."/>
            <person name="Garbelotto M."/>
            <person name="Martin F."/>
            <person name="Grigoriev I.V."/>
            <person name="Stenlid J."/>
        </authorList>
    </citation>
    <scope>NUCLEOTIDE SEQUENCE [LARGE SCALE GENOMIC DNA]</scope>
    <source>
        <strain evidence="2 3">TC 32-1</strain>
    </source>
</reference>
<dbReference type="EMBL" id="KI925463">
    <property type="protein sequence ID" value="ETW77302.1"/>
    <property type="molecule type" value="Genomic_DNA"/>
</dbReference>
<evidence type="ECO:0000313" key="3">
    <source>
        <dbReference type="Proteomes" id="UP000030671"/>
    </source>
</evidence>
<dbReference type="AlphaFoldDB" id="W4JUV3"/>
<sequence>MRQAVRVNVQRIAPLATVFIRSFLQPPPPCGINHSSSPIVVPPPHSQTPNTVSRITGHVQRSTPPPGKTVGS</sequence>
<gene>
    <name evidence="2" type="ORF">HETIRDRAFT_421445</name>
</gene>
<name>W4JUV3_HETIT</name>
<organism evidence="2 3">
    <name type="scientific">Heterobasidion irregulare (strain TC 32-1)</name>
    <dbReference type="NCBI Taxonomy" id="747525"/>
    <lineage>
        <taxon>Eukaryota</taxon>
        <taxon>Fungi</taxon>
        <taxon>Dikarya</taxon>
        <taxon>Basidiomycota</taxon>
        <taxon>Agaricomycotina</taxon>
        <taxon>Agaricomycetes</taxon>
        <taxon>Russulales</taxon>
        <taxon>Bondarzewiaceae</taxon>
        <taxon>Heterobasidion</taxon>
        <taxon>Heterobasidion annosum species complex</taxon>
    </lineage>
</organism>
<dbReference type="RefSeq" id="XP_009550824.1">
    <property type="nucleotide sequence ID" value="XM_009552529.1"/>
</dbReference>